<keyword evidence="1" id="KW-0732">Signal</keyword>
<keyword evidence="3" id="KW-1185">Reference proteome</keyword>
<evidence type="ECO:0000256" key="1">
    <source>
        <dbReference type="SAM" id="SignalP"/>
    </source>
</evidence>
<feature type="signal peptide" evidence="1">
    <location>
        <begin position="1"/>
        <end position="15"/>
    </location>
</feature>
<proteinExistence type="predicted"/>
<name>A0A4Z1J1J2_9HELO</name>
<dbReference type="EMBL" id="PQXJ01000110">
    <property type="protein sequence ID" value="TGO62697.1"/>
    <property type="molecule type" value="Genomic_DNA"/>
</dbReference>
<dbReference type="Proteomes" id="UP000297452">
    <property type="component" value="Unassembled WGS sequence"/>
</dbReference>
<gene>
    <name evidence="2" type="ORF">BOTNAR_0110g00090</name>
</gene>
<evidence type="ECO:0008006" key="4">
    <source>
        <dbReference type="Google" id="ProtNLM"/>
    </source>
</evidence>
<protein>
    <recommendedName>
        <fullName evidence="4">Thioester reductase (TE) domain-containing protein</fullName>
    </recommendedName>
</protein>
<reference evidence="2 3" key="1">
    <citation type="submission" date="2017-12" db="EMBL/GenBank/DDBJ databases">
        <title>Comparative genomics of Botrytis spp.</title>
        <authorList>
            <person name="Valero-Jimenez C.A."/>
            <person name="Tapia P."/>
            <person name="Veloso J."/>
            <person name="Silva-Moreno E."/>
            <person name="Staats M."/>
            <person name="Valdes J.H."/>
            <person name="Van Kan J.A.L."/>
        </authorList>
    </citation>
    <scope>NUCLEOTIDE SEQUENCE [LARGE SCALE GENOMIC DNA]</scope>
    <source>
        <strain evidence="2 3">MUCL2120</strain>
    </source>
</reference>
<evidence type="ECO:0000313" key="3">
    <source>
        <dbReference type="Proteomes" id="UP000297452"/>
    </source>
</evidence>
<feature type="chain" id="PRO_5021313911" description="Thioester reductase (TE) domain-containing protein" evidence="1">
    <location>
        <begin position="16"/>
        <end position="100"/>
    </location>
</feature>
<evidence type="ECO:0000313" key="2">
    <source>
        <dbReference type="EMBL" id="TGO62697.1"/>
    </source>
</evidence>
<organism evidence="2 3">
    <name type="scientific">Botryotinia narcissicola</name>
    <dbReference type="NCBI Taxonomy" id="278944"/>
    <lineage>
        <taxon>Eukaryota</taxon>
        <taxon>Fungi</taxon>
        <taxon>Dikarya</taxon>
        <taxon>Ascomycota</taxon>
        <taxon>Pezizomycotina</taxon>
        <taxon>Leotiomycetes</taxon>
        <taxon>Helotiales</taxon>
        <taxon>Sclerotiniaceae</taxon>
        <taxon>Botryotinia</taxon>
    </lineage>
</organism>
<sequence>MFLSILLLPILQVKGPPSGEPAHLTILSAALALAEKFPNKAANPLLASFNDPKTFDGQEHYHTSKFLAQIFLWNLIDYVLAKDVIVNLSDPAWCRGTGLG</sequence>
<dbReference type="OrthoDB" id="542013at2759"/>
<dbReference type="AlphaFoldDB" id="A0A4Z1J1J2"/>
<accession>A0A4Z1J1J2</accession>
<comment type="caution">
    <text evidence="2">The sequence shown here is derived from an EMBL/GenBank/DDBJ whole genome shotgun (WGS) entry which is preliminary data.</text>
</comment>
<dbReference type="STRING" id="278944.A0A4Z1J1J2"/>